<dbReference type="STRING" id="71784.A0A1Y2ARP3"/>
<keyword evidence="3" id="KW-0539">Nucleus</keyword>
<accession>A0A1Y2ARP3</accession>
<sequence>MFKKRSRPQSVREKPSVESESTSTPEPTTTDSISGPSNPPPVRLEEDDTTQNIEELILLRKLRKSKQGIDLERLNRGEERKSKKSDASEQYGLQSVTGKKGDKDDEFADDVERARRLIKTNNFTKQTNALDVDKHMLAYIESELQKRRGRETAFESSINEAFDPTAELFRIADRFKKEAGIVAAGEEDEEGNVTNSLGMLTSIPEVDLGMDNRLKNIELTEKAKRDMMEQRKAEEARRAQKRPEDEDYAAARFFKPHQRVPSDAYAFDDAKRDAANALPATAPPPRKPRTGHETATDEQVYERFKKRMKR</sequence>
<dbReference type="AlphaFoldDB" id="A0A1Y2ARP3"/>
<feature type="compositionally biased region" description="Basic and acidic residues" evidence="4">
    <location>
        <begin position="225"/>
        <end position="244"/>
    </location>
</feature>
<evidence type="ECO:0000256" key="4">
    <source>
        <dbReference type="SAM" id="MobiDB-lite"/>
    </source>
</evidence>
<dbReference type="FunCoup" id="A0A1Y2ARP3">
    <property type="interactions" value="21"/>
</dbReference>
<name>A0A1Y2ARP3_9TREE</name>
<dbReference type="PANTHER" id="PTHR13486">
    <property type="entry name" value="TELOMERE LENGTH AND SILENCING PROTEIN 1 TLS1 FAMILY MEMBER"/>
    <property type="match status" value="1"/>
</dbReference>
<evidence type="ECO:0000256" key="3">
    <source>
        <dbReference type="ARBA" id="ARBA00023242"/>
    </source>
</evidence>
<dbReference type="GO" id="GO:0005681">
    <property type="term" value="C:spliceosomal complex"/>
    <property type="evidence" value="ECO:0007669"/>
    <property type="project" value="TreeGrafter"/>
</dbReference>
<evidence type="ECO:0000313" key="6">
    <source>
        <dbReference type="Proteomes" id="UP000193986"/>
    </source>
</evidence>
<keyword evidence="6" id="KW-1185">Reference proteome</keyword>
<comment type="caution">
    <text evidence="5">The sequence shown here is derived from an EMBL/GenBank/DDBJ whole genome shotgun (WGS) entry which is preliminary data.</text>
</comment>
<comment type="similarity">
    <text evidence="2">Belongs to the TLS1 family.</text>
</comment>
<organism evidence="5 6">
    <name type="scientific">Naematelia encephala</name>
    <dbReference type="NCBI Taxonomy" id="71784"/>
    <lineage>
        <taxon>Eukaryota</taxon>
        <taxon>Fungi</taxon>
        <taxon>Dikarya</taxon>
        <taxon>Basidiomycota</taxon>
        <taxon>Agaricomycotina</taxon>
        <taxon>Tremellomycetes</taxon>
        <taxon>Tremellales</taxon>
        <taxon>Naemateliaceae</taxon>
        <taxon>Naematelia</taxon>
    </lineage>
</organism>
<feature type="region of interest" description="Disordered" evidence="4">
    <location>
        <begin position="1"/>
        <end position="50"/>
    </location>
</feature>
<dbReference type="Proteomes" id="UP000193986">
    <property type="component" value="Unassembled WGS sequence"/>
</dbReference>
<reference evidence="5 6" key="1">
    <citation type="submission" date="2016-07" db="EMBL/GenBank/DDBJ databases">
        <title>Pervasive Adenine N6-methylation of Active Genes in Fungi.</title>
        <authorList>
            <consortium name="DOE Joint Genome Institute"/>
            <person name="Mondo S.J."/>
            <person name="Dannebaum R.O."/>
            <person name="Kuo R.C."/>
            <person name="Labutti K."/>
            <person name="Haridas S."/>
            <person name="Kuo A."/>
            <person name="Salamov A."/>
            <person name="Ahrendt S.R."/>
            <person name="Lipzen A."/>
            <person name="Sullivan W."/>
            <person name="Andreopoulos W.B."/>
            <person name="Clum A."/>
            <person name="Lindquist E."/>
            <person name="Daum C."/>
            <person name="Ramamoorthy G.K."/>
            <person name="Gryganskyi A."/>
            <person name="Culley D."/>
            <person name="Magnuson J.K."/>
            <person name="James T.Y."/>
            <person name="O'Malley M.A."/>
            <person name="Stajich J.E."/>
            <person name="Spatafora J.W."/>
            <person name="Visel A."/>
            <person name="Grigoriev I.V."/>
        </authorList>
    </citation>
    <scope>NUCLEOTIDE SEQUENCE [LARGE SCALE GENOMIC DNA]</scope>
    <source>
        <strain evidence="5 6">68-887.2</strain>
    </source>
</reference>
<dbReference type="InParanoid" id="A0A1Y2ARP3"/>
<comment type="subcellular location">
    <subcellularLocation>
        <location evidence="1">Nucleus</location>
    </subcellularLocation>
</comment>
<feature type="region of interest" description="Disordered" evidence="4">
    <location>
        <begin position="269"/>
        <end position="310"/>
    </location>
</feature>
<gene>
    <name evidence="5" type="ORF">BCR39DRAFT_545407</name>
</gene>
<feature type="compositionally biased region" description="Basic and acidic residues" evidence="4">
    <location>
        <begin position="68"/>
        <end position="87"/>
    </location>
</feature>
<feature type="region of interest" description="Disordered" evidence="4">
    <location>
        <begin position="68"/>
        <end position="107"/>
    </location>
</feature>
<dbReference type="OrthoDB" id="5627at2759"/>
<dbReference type="EMBL" id="MCFC01000062">
    <property type="protein sequence ID" value="ORY24970.1"/>
    <property type="molecule type" value="Genomic_DNA"/>
</dbReference>
<evidence type="ECO:0000256" key="2">
    <source>
        <dbReference type="ARBA" id="ARBA00007643"/>
    </source>
</evidence>
<feature type="compositionally biased region" description="Basic and acidic residues" evidence="4">
    <location>
        <begin position="290"/>
        <end position="303"/>
    </location>
</feature>
<proteinExistence type="inferred from homology"/>
<evidence type="ECO:0000313" key="5">
    <source>
        <dbReference type="EMBL" id="ORY24970.1"/>
    </source>
</evidence>
<dbReference type="InterPro" id="IPR010756">
    <property type="entry name" value="Tls1-like"/>
</dbReference>
<feature type="compositionally biased region" description="Low complexity" evidence="4">
    <location>
        <begin position="18"/>
        <end position="32"/>
    </location>
</feature>
<dbReference type="Pfam" id="PF07052">
    <property type="entry name" value="Hep_59"/>
    <property type="match status" value="1"/>
</dbReference>
<evidence type="ECO:0000256" key="1">
    <source>
        <dbReference type="ARBA" id="ARBA00004123"/>
    </source>
</evidence>
<dbReference type="PANTHER" id="PTHR13486:SF2">
    <property type="entry name" value="SPLICING FACTOR C9ORF78"/>
    <property type="match status" value="1"/>
</dbReference>
<feature type="region of interest" description="Disordered" evidence="4">
    <location>
        <begin position="225"/>
        <end position="246"/>
    </location>
</feature>
<dbReference type="GO" id="GO:0000398">
    <property type="term" value="P:mRNA splicing, via spliceosome"/>
    <property type="evidence" value="ECO:0007669"/>
    <property type="project" value="TreeGrafter"/>
</dbReference>
<protein>
    <submittedName>
        <fullName evidence="5">Hepatocellular carcinoma-associated antigen 59-domain-containing protein</fullName>
    </submittedName>
</protein>